<dbReference type="GO" id="GO:0003677">
    <property type="term" value="F:DNA binding"/>
    <property type="evidence" value="ECO:0007669"/>
    <property type="project" value="InterPro"/>
</dbReference>
<evidence type="ECO:0000259" key="5">
    <source>
        <dbReference type="PROSITE" id="PS50808"/>
    </source>
</evidence>
<keyword evidence="2 4" id="KW-0863">Zinc-finger</keyword>
<feature type="domain" description="BED-type" evidence="5">
    <location>
        <begin position="22"/>
        <end position="75"/>
    </location>
</feature>
<protein>
    <recommendedName>
        <fullName evidence="5">BED-type domain-containing protein</fullName>
    </recommendedName>
</protein>
<dbReference type="InterPro" id="IPR003656">
    <property type="entry name" value="Znf_BED"/>
</dbReference>
<keyword evidence="1" id="KW-0479">Metal-binding</keyword>
<dbReference type="InterPro" id="IPR036236">
    <property type="entry name" value="Znf_C2H2_sf"/>
</dbReference>
<name>A0AAN8PNQ9_POLSC</name>
<dbReference type="SMART" id="SM00614">
    <property type="entry name" value="ZnF_BED"/>
    <property type="match status" value="1"/>
</dbReference>
<proteinExistence type="predicted"/>
<gene>
    <name evidence="6" type="ORF">RUM43_003109</name>
</gene>
<dbReference type="AlphaFoldDB" id="A0AAN8PNQ9"/>
<keyword evidence="3" id="KW-0862">Zinc</keyword>
<dbReference type="EMBL" id="JAWJWE010000036">
    <property type="protein sequence ID" value="KAK6629292.1"/>
    <property type="molecule type" value="Genomic_DNA"/>
</dbReference>
<reference evidence="6 7" key="1">
    <citation type="submission" date="2023-10" db="EMBL/GenBank/DDBJ databases">
        <title>Genomes of two closely related lineages of the louse Polyplax serrata with different host specificities.</title>
        <authorList>
            <person name="Martinu J."/>
            <person name="Tarabai H."/>
            <person name="Stefka J."/>
            <person name="Hypsa V."/>
        </authorList>
    </citation>
    <scope>NUCLEOTIDE SEQUENCE [LARGE SCALE GENOMIC DNA]</scope>
    <source>
        <strain evidence="6">HR10_N</strain>
    </source>
</reference>
<organism evidence="6 7">
    <name type="scientific">Polyplax serrata</name>
    <name type="common">Common mouse louse</name>
    <dbReference type="NCBI Taxonomy" id="468196"/>
    <lineage>
        <taxon>Eukaryota</taxon>
        <taxon>Metazoa</taxon>
        <taxon>Ecdysozoa</taxon>
        <taxon>Arthropoda</taxon>
        <taxon>Hexapoda</taxon>
        <taxon>Insecta</taxon>
        <taxon>Pterygota</taxon>
        <taxon>Neoptera</taxon>
        <taxon>Paraneoptera</taxon>
        <taxon>Psocodea</taxon>
        <taxon>Troctomorpha</taxon>
        <taxon>Phthiraptera</taxon>
        <taxon>Anoplura</taxon>
        <taxon>Polyplacidae</taxon>
        <taxon>Polyplax</taxon>
    </lineage>
</organism>
<dbReference type="PROSITE" id="PS50808">
    <property type="entry name" value="ZF_BED"/>
    <property type="match status" value="1"/>
</dbReference>
<evidence type="ECO:0000256" key="1">
    <source>
        <dbReference type="ARBA" id="ARBA00022723"/>
    </source>
</evidence>
<accession>A0AAN8PNQ9</accession>
<dbReference type="GO" id="GO:0008270">
    <property type="term" value="F:zinc ion binding"/>
    <property type="evidence" value="ECO:0007669"/>
    <property type="project" value="UniProtKB-KW"/>
</dbReference>
<comment type="caution">
    <text evidence="6">The sequence shown here is derived from an EMBL/GenBank/DDBJ whole genome shotgun (WGS) entry which is preliminary data.</text>
</comment>
<evidence type="ECO:0000256" key="3">
    <source>
        <dbReference type="ARBA" id="ARBA00022833"/>
    </source>
</evidence>
<dbReference type="SUPFAM" id="SSF57667">
    <property type="entry name" value="beta-beta-alpha zinc fingers"/>
    <property type="match status" value="1"/>
</dbReference>
<dbReference type="Pfam" id="PF02892">
    <property type="entry name" value="zf-BED"/>
    <property type="match status" value="1"/>
</dbReference>
<dbReference type="Proteomes" id="UP001372834">
    <property type="component" value="Unassembled WGS sequence"/>
</dbReference>
<evidence type="ECO:0000313" key="6">
    <source>
        <dbReference type="EMBL" id="KAK6629292.1"/>
    </source>
</evidence>
<evidence type="ECO:0000256" key="4">
    <source>
        <dbReference type="PROSITE-ProRule" id="PRU00027"/>
    </source>
</evidence>
<evidence type="ECO:0000313" key="7">
    <source>
        <dbReference type="Proteomes" id="UP001372834"/>
    </source>
</evidence>
<sequence>MPILYNNKKLLKTPLEAVLRINRENPIWNFFTLEEPRNLAWCQTCRRPLKYRKGMSKTSNLIQHLRLHHGKYQAFLRDKSQRALGLFRAIMPNF</sequence>
<evidence type="ECO:0000256" key="2">
    <source>
        <dbReference type="ARBA" id="ARBA00022771"/>
    </source>
</evidence>